<dbReference type="Pfam" id="PF02515">
    <property type="entry name" value="CoA_transf_3"/>
    <property type="match status" value="1"/>
</dbReference>
<dbReference type="InterPro" id="IPR023606">
    <property type="entry name" value="CoA-Trfase_III_dom_1_sf"/>
</dbReference>
<proteinExistence type="predicted"/>
<dbReference type="OrthoDB" id="9806585at2"/>
<gene>
    <name evidence="1" type="ORF">NT2_24_00080</name>
</gene>
<dbReference type="PANTHER" id="PTHR48228:SF5">
    <property type="entry name" value="ALPHA-METHYLACYL-COA RACEMASE"/>
    <property type="match status" value="1"/>
</dbReference>
<accession>U3A8S1</accession>
<keyword evidence="2" id="KW-1185">Reference proteome</keyword>
<dbReference type="KEGG" id="ntd:EGO55_04520"/>
<evidence type="ECO:0000313" key="2">
    <source>
        <dbReference type="Proteomes" id="UP000016568"/>
    </source>
</evidence>
<dbReference type="InterPro" id="IPR003673">
    <property type="entry name" value="CoA-Trfase_fam_III"/>
</dbReference>
<dbReference type="GO" id="GO:0003824">
    <property type="term" value="F:catalytic activity"/>
    <property type="evidence" value="ECO:0007669"/>
    <property type="project" value="InterPro"/>
</dbReference>
<evidence type="ECO:0008006" key="3">
    <source>
        <dbReference type="Google" id="ProtNLM"/>
    </source>
</evidence>
<reference evidence="1" key="1">
    <citation type="submission" date="2013-09" db="EMBL/GenBank/DDBJ databases">
        <title>Whole genome shotgun sequence of Novosphingobium tardaugens NBRC 16725.</title>
        <authorList>
            <person name="Isaki S."/>
            <person name="Hosoyama A."/>
            <person name="Tsuchikane K."/>
            <person name="Katsumata H."/>
            <person name="Ando Y."/>
            <person name="Yamazaki S."/>
            <person name="Fujita N."/>
        </authorList>
    </citation>
    <scope>NUCLEOTIDE SEQUENCE [LARGE SCALE GENOMIC DNA]</scope>
    <source>
        <strain evidence="1">NBRC 16725</strain>
    </source>
</reference>
<comment type="caution">
    <text evidence="1">The sequence shown here is derived from an EMBL/GenBank/DDBJ whole genome shotgun (WGS) entry which is preliminary data.</text>
</comment>
<name>U3A8S1_9SPHN</name>
<dbReference type="EMBL" id="BASZ01000024">
    <property type="protein sequence ID" value="GAD51163.1"/>
    <property type="molecule type" value="Genomic_DNA"/>
</dbReference>
<dbReference type="PANTHER" id="PTHR48228">
    <property type="entry name" value="SUCCINYL-COA--D-CITRAMALATE COA-TRANSFERASE"/>
    <property type="match status" value="1"/>
</dbReference>
<dbReference type="Gene3D" id="3.40.50.10540">
    <property type="entry name" value="Crotonobetainyl-coa:carnitine coa-transferase, domain 1"/>
    <property type="match status" value="2"/>
</dbReference>
<dbReference type="eggNOG" id="COG1804">
    <property type="taxonomic scope" value="Bacteria"/>
</dbReference>
<dbReference type="SUPFAM" id="SSF89796">
    <property type="entry name" value="CoA-transferase family III (CaiB/BaiF)"/>
    <property type="match status" value="1"/>
</dbReference>
<protein>
    <recommendedName>
        <fullName evidence="3">2-methylfumaryl-CoA isomerase</fullName>
    </recommendedName>
</protein>
<dbReference type="AlphaFoldDB" id="U3A8S1"/>
<dbReference type="RefSeq" id="WP_021691981.1">
    <property type="nucleotide sequence ID" value="NZ_BASZ01000024.1"/>
</dbReference>
<organism evidence="1 2">
    <name type="scientific">Caenibius tardaugens NBRC 16725</name>
    <dbReference type="NCBI Taxonomy" id="1219035"/>
    <lineage>
        <taxon>Bacteria</taxon>
        <taxon>Pseudomonadati</taxon>
        <taxon>Pseudomonadota</taxon>
        <taxon>Alphaproteobacteria</taxon>
        <taxon>Sphingomonadales</taxon>
        <taxon>Erythrobacteraceae</taxon>
        <taxon>Caenibius</taxon>
    </lineage>
</organism>
<dbReference type="InterPro" id="IPR050509">
    <property type="entry name" value="CoA-transferase_III"/>
</dbReference>
<evidence type="ECO:0000313" key="1">
    <source>
        <dbReference type="EMBL" id="GAD51163.1"/>
    </source>
</evidence>
<dbReference type="Proteomes" id="UP000016568">
    <property type="component" value="Unassembled WGS sequence"/>
</dbReference>
<sequence length="406" mass="42489">MTYDLLDGLRVIEAAAFVAGPSAGMHLAQMGAEVIRIDAIGGGPDYRRWPLAPNGASLYWEGLNKGKKSIAIDLSSGEGRELALALATAPGDSCGLFLTNFPVHGFLSYQALAARREDVICVRVMGWADGAPAVDYTINAAVGVPLMTGPVDSLNPVNHVFPAWDFIAGSQAAFAMVAAERARRCTGLGANVQLPLSDVAATCLSQTGQLAETLMGGDRQRMGNDLFGAFGRDFGTADGRRLMVVAITPKQWSGLIKVLDIARPVSKIEQEAGVCFASDEGARFMHRARLFPVFEAAIVARTCADLGPAFDEAGVTWSEYRSLAEAAFDQRLFAGNPVFETISHPSGLSYPAAGPAAHLAGRPRAAVAPSPRLGADSDEVLTKVLGLGDGAIAALHDRGVVAGPAS</sequence>